<dbReference type="InterPro" id="IPR029000">
    <property type="entry name" value="Cyclophilin-like_dom_sf"/>
</dbReference>
<name>A0A3A2ZFI4_9EURO</name>
<dbReference type="InterPro" id="IPR011761">
    <property type="entry name" value="ATP-grasp"/>
</dbReference>
<dbReference type="Pfam" id="PF00364">
    <property type="entry name" value="Biotin_lipoyl"/>
    <property type="match status" value="1"/>
</dbReference>
<keyword evidence="3 7" id="KW-0547">Nucleotide-binding</keyword>
<dbReference type="InterPro" id="IPR011053">
    <property type="entry name" value="Single_hybrid_motif"/>
</dbReference>
<dbReference type="SMART" id="SM00878">
    <property type="entry name" value="Biotin_carb_C"/>
    <property type="match status" value="1"/>
</dbReference>
<keyword evidence="6" id="KW-0092">Biotin</keyword>
<dbReference type="PROSITE" id="PS00866">
    <property type="entry name" value="CPSASE_1"/>
    <property type="match status" value="1"/>
</dbReference>
<keyword evidence="5 7" id="KW-0067">ATP-binding</keyword>
<evidence type="ECO:0000256" key="4">
    <source>
        <dbReference type="ARBA" id="ARBA00022801"/>
    </source>
</evidence>
<dbReference type="SUPFAM" id="SSF51230">
    <property type="entry name" value="Single hybrid motif"/>
    <property type="match status" value="1"/>
</dbReference>
<keyword evidence="9" id="KW-1133">Transmembrane helix</keyword>
<dbReference type="Pfam" id="PF00289">
    <property type="entry name" value="Biotin_carb_N"/>
    <property type="match status" value="1"/>
</dbReference>
<evidence type="ECO:0000256" key="9">
    <source>
        <dbReference type="SAM" id="Phobius"/>
    </source>
</evidence>
<evidence type="ECO:0000256" key="2">
    <source>
        <dbReference type="ARBA" id="ARBA00022598"/>
    </source>
</evidence>
<evidence type="ECO:0000256" key="7">
    <source>
        <dbReference type="PROSITE-ProRule" id="PRU00409"/>
    </source>
</evidence>
<evidence type="ECO:0000256" key="6">
    <source>
        <dbReference type="ARBA" id="ARBA00023267"/>
    </source>
</evidence>
<dbReference type="InterPro" id="IPR011764">
    <property type="entry name" value="Biotin_carboxylation_dom"/>
</dbReference>
<dbReference type="SUPFAM" id="SSF160467">
    <property type="entry name" value="PH0987 N-terminal domain-like"/>
    <property type="match status" value="1"/>
</dbReference>
<keyword evidence="4" id="KW-0378">Hydrolase</keyword>
<dbReference type="FunFam" id="3.40.50.20:FF:000010">
    <property type="entry name" value="Propionyl-CoA carboxylase subunit alpha"/>
    <property type="match status" value="1"/>
</dbReference>
<dbReference type="PANTHER" id="PTHR18866:SF128">
    <property type="entry name" value="UREA AMIDOLYASE"/>
    <property type="match status" value="1"/>
</dbReference>
<sequence>MDSLKTLLVANRGEIAVRILKTARNLNVHTIAVYTEPDAASTHVQLADKAVLLSGPPSRAYLDGDQIIDIAKQNNANAIIPGYGFLSENADFARAVAAAGIAFAGPSPESIEAFGLKHTARDLATKAGVPIVPGSQGLIQNEDEAVELSKKLGFPVMLKATAGGGGMGLLTCHSEQEVRQSFTTVKSRGETLFKNAGMFIERYYPSSHHIEVQVFGNGDGKAIYIGERECSIQRRHQKVIEECPSPFIMKHPGLREKLGDAAVRLAESIEYGSAGTIEYLVDDETGSFFFLEMNTRLQVEHGITELCYGVDLVELMLKQANAQLSGKKGLDPSFLDSLPVKAPSGSAIEARVYAENPTKDFAPCPGTLQSVDWKELPGSRIDTWVYRGIKVSANYDPLLAKVMYHSPSREQSIQGLHTMLTQSRICGPPTNLEFLANILIDKEFIAGNTLTKFLNTFKFTPCAIDVLSGGAYTLIEDWPGRPTLGRGFCHSGPMDPFAFRVANALVGNPVSLEGLEITLSGPDLRFLGPAIVSLCGAPIDAKLDANPIPMWSRIRVSAGQRLIIGKTTGNGCRSYLAVYGGFLNVAEWFGSKATTPMVGVGGYQGRALASGDLLSITNEVPDVKGDLSLPENLIPKYPNHWELLALPGPYDKGFIADESIDMLFETEWKISHNAARGGIRLIGPKPKFARPDGGEGGAHPSNLIEYGYPIGSLNWTGDDPVIFPQDAPDFGGFISSHTIVKADLWKLGQVKAGDTIKYRAVSLADAVSVRKDVERLVNELVQCCQKGGDFSSVTPLKDSLPPELKGESRGQGVVHQIQEKGNQPLVSYRQGGDDYILIDYGHGAFDLNHRCRVTALKKALTEGKGDITFSNGLIGMVGCGNSLNLYYDGLKIPQKKLLDYLCQIEAGLGDLSRAKMPSRLFKLPITFESKRQKEALQRYMETQRPYASYLPDNLEFVHKNNAFTREEFEHIWLTASFMVVAVGFFTALPLSLPVDPRQRMNCPKMNPSRIYTPAGSVSWGGSCMALYNVDSPGGYQMTGMTIPGVDILGSKKGYSTNRPWLFEDFDQLQFYPVSEEEYEKELAIFNSGRYEYKWEEVIFDMAEHNRLLADTKDEAAAIRSRQRKAQAEMDKIEAQLLEKWAKEKAERGVPVDAIQTLLQDPNIIPIEAPLNANVWKVEVKQGDQIGQDQVVVILEAMKLEIAVRPEPAAVNAKVEKVLVQQGDAIEAGKPLLLVRKTQK</sequence>
<evidence type="ECO:0000256" key="8">
    <source>
        <dbReference type="SAM" id="Coils"/>
    </source>
</evidence>
<feature type="domain" description="Lipoyl-binding" evidence="10">
    <location>
        <begin position="1155"/>
        <end position="1235"/>
    </location>
</feature>
<dbReference type="SMART" id="SM00797">
    <property type="entry name" value="AHS2"/>
    <property type="match status" value="1"/>
</dbReference>
<dbReference type="PROSITE" id="PS50975">
    <property type="entry name" value="ATP_GRASP"/>
    <property type="match status" value="1"/>
</dbReference>
<protein>
    <submittedName>
        <fullName evidence="13">Carboxylase</fullName>
    </submittedName>
</protein>
<dbReference type="Gene3D" id="2.40.100.10">
    <property type="entry name" value="Cyclophilin-like"/>
    <property type="match status" value="2"/>
</dbReference>
<accession>A0A3A2ZFI4</accession>
<dbReference type="PROSITE" id="PS50979">
    <property type="entry name" value="BC"/>
    <property type="match status" value="1"/>
</dbReference>
<proteinExistence type="predicted"/>
<evidence type="ECO:0000256" key="5">
    <source>
        <dbReference type="ARBA" id="ARBA00022840"/>
    </source>
</evidence>
<dbReference type="Gene3D" id="2.40.50.100">
    <property type="match status" value="1"/>
</dbReference>
<dbReference type="InterPro" id="IPR003833">
    <property type="entry name" value="CT_C_D"/>
</dbReference>
<keyword evidence="9" id="KW-0812">Transmembrane</keyword>
<keyword evidence="2" id="KW-0436">Ligase</keyword>
<dbReference type="Proteomes" id="UP000266188">
    <property type="component" value="Unassembled WGS sequence"/>
</dbReference>
<reference evidence="14" key="1">
    <citation type="submission" date="2017-02" db="EMBL/GenBank/DDBJ databases">
        <authorList>
            <person name="Tafer H."/>
            <person name="Lopandic K."/>
        </authorList>
    </citation>
    <scope>NUCLEOTIDE SEQUENCE [LARGE SCALE GENOMIC DNA]</scope>
    <source>
        <strain evidence="14">CBS 366.77</strain>
    </source>
</reference>
<dbReference type="Pfam" id="PF02785">
    <property type="entry name" value="Biotin_carb_C"/>
    <property type="match status" value="1"/>
</dbReference>
<dbReference type="Pfam" id="PF02682">
    <property type="entry name" value="CT_C_D"/>
    <property type="match status" value="1"/>
</dbReference>
<evidence type="ECO:0000256" key="3">
    <source>
        <dbReference type="ARBA" id="ARBA00022741"/>
    </source>
</evidence>
<dbReference type="InterPro" id="IPR003778">
    <property type="entry name" value="CT_A_B"/>
</dbReference>
<dbReference type="Pfam" id="PF02626">
    <property type="entry name" value="CT_A_B"/>
    <property type="match status" value="1"/>
</dbReference>
<dbReference type="OrthoDB" id="196847at2759"/>
<dbReference type="EMBL" id="MVGC01000339">
    <property type="protein sequence ID" value="RJE20097.1"/>
    <property type="molecule type" value="Genomic_DNA"/>
</dbReference>
<dbReference type="GO" id="GO:0016787">
    <property type="term" value="F:hydrolase activity"/>
    <property type="evidence" value="ECO:0007669"/>
    <property type="project" value="UniProtKB-KW"/>
</dbReference>
<dbReference type="GO" id="GO:0046872">
    <property type="term" value="F:metal ion binding"/>
    <property type="evidence" value="ECO:0007669"/>
    <property type="project" value="InterPro"/>
</dbReference>
<keyword evidence="9" id="KW-0472">Membrane</keyword>
<dbReference type="InterPro" id="IPR016185">
    <property type="entry name" value="PreATP-grasp_dom_sf"/>
</dbReference>
<dbReference type="SUPFAM" id="SSF56059">
    <property type="entry name" value="Glutathione synthetase ATP-binding domain-like"/>
    <property type="match status" value="1"/>
</dbReference>
<organism evidence="13 14">
    <name type="scientific">Aspergillus sclerotialis</name>
    <dbReference type="NCBI Taxonomy" id="2070753"/>
    <lineage>
        <taxon>Eukaryota</taxon>
        <taxon>Fungi</taxon>
        <taxon>Dikarya</taxon>
        <taxon>Ascomycota</taxon>
        <taxon>Pezizomycotina</taxon>
        <taxon>Eurotiomycetes</taxon>
        <taxon>Eurotiomycetidae</taxon>
        <taxon>Eurotiales</taxon>
        <taxon>Aspergillaceae</taxon>
        <taxon>Aspergillus</taxon>
        <taxon>Aspergillus subgen. Polypaecilum</taxon>
    </lineage>
</organism>
<comment type="cofactor">
    <cofactor evidence="1">
        <name>biotin</name>
        <dbReference type="ChEBI" id="CHEBI:57586"/>
    </cofactor>
</comment>
<dbReference type="GO" id="GO:0005524">
    <property type="term" value="F:ATP binding"/>
    <property type="evidence" value="ECO:0007669"/>
    <property type="project" value="UniProtKB-UniRule"/>
</dbReference>
<dbReference type="PROSITE" id="PS00867">
    <property type="entry name" value="CPSASE_2"/>
    <property type="match status" value="1"/>
</dbReference>
<dbReference type="Gene3D" id="3.30.1360.40">
    <property type="match status" value="1"/>
</dbReference>
<evidence type="ECO:0000313" key="14">
    <source>
        <dbReference type="Proteomes" id="UP000266188"/>
    </source>
</evidence>
<feature type="transmembrane region" description="Helical" evidence="9">
    <location>
        <begin position="971"/>
        <end position="990"/>
    </location>
</feature>
<dbReference type="SUPFAM" id="SSF52440">
    <property type="entry name" value="PreATP-grasp domain"/>
    <property type="match status" value="1"/>
</dbReference>
<keyword evidence="8" id="KW-0175">Coiled coil</keyword>
<keyword evidence="14" id="KW-1185">Reference proteome</keyword>
<dbReference type="SUPFAM" id="SSF51246">
    <property type="entry name" value="Rudiment single hybrid motif"/>
    <property type="match status" value="1"/>
</dbReference>
<evidence type="ECO:0000256" key="1">
    <source>
        <dbReference type="ARBA" id="ARBA00001953"/>
    </source>
</evidence>
<feature type="domain" description="Biotin carboxylation" evidence="12">
    <location>
        <begin position="3"/>
        <end position="459"/>
    </location>
</feature>
<gene>
    <name evidence="13" type="ORF">PHISCL_07569</name>
</gene>
<dbReference type="SUPFAM" id="SSF50891">
    <property type="entry name" value="Cyclophilin-like"/>
    <property type="match status" value="2"/>
</dbReference>
<feature type="domain" description="ATP-grasp" evidence="11">
    <location>
        <begin position="121"/>
        <end position="321"/>
    </location>
</feature>
<dbReference type="SMART" id="SM00796">
    <property type="entry name" value="AHS1"/>
    <property type="match status" value="1"/>
</dbReference>
<dbReference type="InterPro" id="IPR000089">
    <property type="entry name" value="Biotin_lipoyl"/>
</dbReference>
<dbReference type="InterPro" id="IPR050856">
    <property type="entry name" value="Biotin_carboxylase_complex"/>
</dbReference>
<dbReference type="InterPro" id="IPR005481">
    <property type="entry name" value="BC-like_N"/>
</dbReference>
<dbReference type="PANTHER" id="PTHR18866">
    <property type="entry name" value="CARBOXYLASE:PYRUVATE/ACETYL-COA/PROPIONYL-COA CARBOXYLASE"/>
    <property type="match status" value="1"/>
</dbReference>
<dbReference type="InterPro" id="IPR005482">
    <property type="entry name" value="Biotin_COase_C"/>
</dbReference>
<dbReference type="STRING" id="2070753.A0A3A2ZFI4"/>
<dbReference type="InterPro" id="IPR005479">
    <property type="entry name" value="CPAse_ATP-bd"/>
</dbReference>
<dbReference type="GO" id="GO:0016874">
    <property type="term" value="F:ligase activity"/>
    <property type="evidence" value="ECO:0007669"/>
    <property type="project" value="UniProtKB-KW"/>
</dbReference>
<evidence type="ECO:0000259" key="10">
    <source>
        <dbReference type="PROSITE" id="PS50968"/>
    </source>
</evidence>
<evidence type="ECO:0000259" key="12">
    <source>
        <dbReference type="PROSITE" id="PS50979"/>
    </source>
</evidence>
<dbReference type="PROSITE" id="PS50968">
    <property type="entry name" value="BIOTINYL_LIPOYL"/>
    <property type="match status" value="1"/>
</dbReference>
<dbReference type="CDD" id="cd06850">
    <property type="entry name" value="biotinyl_domain"/>
    <property type="match status" value="1"/>
</dbReference>
<feature type="coiled-coil region" evidence="8">
    <location>
        <begin position="1101"/>
        <end position="1135"/>
    </location>
</feature>
<comment type="caution">
    <text evidence="13">The sequence shown here is derived from an EMBL/GenBank/DDBJ whole genome shotgun (WGS) entry which is preliminary data.</text>
</comment>
<evidence type="ECO:0000259" key="11">
    <source>
        <dbReference type="PROSITE" id="PS50975"/>
    </source>
</evidence>
<dbReference type="Gene3D" id="3.30.470.20">
    <property type="entry name" value="ATP-grasp fold, B domain"/>
    <property type="match status" value="1"/>
</dbReference>
<dbReference type="Pfam" id="PF02786">
    <property type="entry name" value="CPSase_L_D2"/>
    <property type="match status" value="1"/>
</dbReference>
<dbReference type="AlphaFoldDB" id="A0A3A2ZFI4"/>
<evidence type="ECO:0000313" key="13">
    <source>
        <dbReference type="EMBL" id="RJE20097.1"/>
    </source>
</evidence>
<dbReference type="InterPro" id="IPR011054">
    <property type="entry name" value="Rudment_hybrid_motif"/>
</dbReference>